<feature type="domain" description="Core-binding (CB)" evidence="13">
    <location>
        <begin position="287"/>
        <end position="370"/>
    </location>
</feature>
<dbReference type="Gene3D" id="1.10.150.130">
    <property type="match status" value="1"/>
</dbReference>
<evidence type="ECO:0000256" key="1">
    <source>
        <dbReference type="ARBA" id="ARBA00005196"/>
    </source>
</evidence>
<dbReference type="AlphaFoldDB" id="A0A1I7YEE0"/>
<evidence type="ECO:0000256" key="2">
    <source>
        <dbReference type="ARBA" id="ARBA00010219"/>
    </source>
</evidence>
<organism evidence="14 15">
    <name type="scientific">Steinernema glaseri</name>
    <dbReference type="NCBI Taxonomy" id="37863"/>
    <lineage>
        <taxon>Eukaryota</taxon>
        <taxon>Metazoa</taxon>
        <taxon>Ecdysozoa</taxon>
        <taxon>Nematoda</taxon>
        <taxon>Chromadorea</taxon>
        <taxon>Rhabditida</taxon>
        <taxon>Tylenchina</taxon>
        <taxon>Panagrolaimomorpha</taxon>
        <taxon>Strongyloidoidea</taxon>
        <taxon>Steinernematidae</taxon>
        <taxon>Steinernema</taxon>
    </lineage>
</organism>
<dbReference type="GO" id="GO:0009089">
    <property type="term" value="P:lysine biosynthetic process via diaminopimelate"/>
    <property type="evidence" value="ECO:0007669"/>
    <property type="project" value="UniProtKB-UniPathway"/>
</dbReference>
<comment type="catalytic activity">
    <reaction evidence="11">
        <text>(2S,6S)-2,6-diaminopimelate = meso-2,6-diaminopimelate</text>
        <dbReference type="Rhea" id="RHEA:15393"/>
        <dbReference type="ChEBI" id="CHEBI:57609"/>
        <dbReference type="ChEBI" id="CHEBI:57791"/>
        <dbReference type="EC" id="5.1.1.7"/>
    </reaction>
</comment>
<evidence type="ECO:0000256" key="11">
    <source>
        <dbReference type="ARBA" id="ARBA00051712"/>
    </source>
</evidence>
<evidence type="ECO:0000256" key="4">
    <source>
        <dbReference type="ARBA" id="ARBA00022490"/>
    </source>
</evidence>
<dbReference type="Pfam" id="PF01678">
    <property type="entry name" value="DAP_epimerase"/>
    <property type="match status" value="1"/>
</dbReference>
<dbReference type="PANTHER" id="PTHR31689:SF0">
    <property type="entry name" value="DIAMINOPIMELATE EPIMERASE"/>
    <property type="match status" value="1"/>
</dbReference>
<dbReference type="Gene3D" id="3.30.450.40">
    <property type="match status" value="1"/>
</dbReference>
<comment type="pathway">
    <text evidence="1">Amino-acid biosynthesis; L-lysine biosynthesis via DAP pathway; DL-2,6-diaminopimelate from LL-2,6-diaminopimelate: step 1/1.</text>
</comment>
<dbReference type="NCBIfam" id="TIGR00652">
    <property type="entry name" value="DapF"/>
    <property type="match status" value="1"/>
</dbReference>
<evidence type="ECO:0000256" key="5">
    <source>
        <dbReference type="ARBA" id="ARBA00022605"/>
    </source>
</evidence>
<evidence type="ECO:0000259" key="12">
    <source>
        <dbReference type="PROSITE" id="PS51898"/>
    </source>
</evidence>
<dbReference type="EC" id="5.1.1.7" evidence="3"/>
<dbReference type="PROSITE" id="PS51900">
    <property type="entry name" value="CB"/>
    <property type="match status" value="1"/>
</dbReference>
<dbReference type="GO" id="GO:0003677">
    <property type="term" value="F:DNA binding"/>
    <property type="evidence" value="ECO:0007669"/>
    <property type="project" value="UniProtKB-KW"/>
</dbReference>
<dbReference type="PROSITE" id="PS51898">
    <property type="entry name" value="TYR_RECOMBINASE"/>
    <property type="match status" value="1"/>
</dbReference>
<keyword evidence="14" id="KW-1185">Reference proteome</keyword>
<dbReference type="Proteomes" id="UP000095287">
    <property type="component" value="Unplaced"/>
</dbReference>
<evidence type="ECO:0000256" key="9">
    <source>
        <dbReference type="ARBA" id="ARBA00023172"/>
    </source>
</evidence>
<dbReference type="InterPro" id="IPR002104">
    <property type="entry name" value="Integrase_catalytic"/>
</dbReference>
<evidence type="ECO:0000313" key="15">
    <source>
        <dbReference type="WBParaSite" id="L893_g15515.t1"/>
    </source>
</evidence>
<dbReference type="SUPFAM" id="SSF54506">
    <property type="entry name" value="Diaminopimelate epimerase-like"/>
    <property type="match status" value="1"/>
</dbReference>
<dbReference type="Pfam" id="PF02899">
    <property type="entry name" value="Phage_int_SAM_1"/>
    <property type="match status" value="1"/>
</dbReference>
<evidence type="ECO:0000259" key="13">
    <source>
        <dbReference type="PROSITE" id="PS51900"/>
    </source>
</evidence>
<dbReference type="InterPro" id="IPR010998">
    <property type="entry name" value="Integrase_recombinase_N"/>
</dbReference>
<dbReference type="GO" id="GO:0006310">
    <property type="term" value="P:DNA recombination"/>
    <property type="evidence" value="ECO:0007669"/>
    <property type="project" value="UniProtKB-KW"/>
</dbReference>
<dbReference type="WBParaSite" id="L893_g15515.t1">
    <property type="protein sequence ID" value="L893_g15515.t1"/>
    <property type="gene ID" value="L893_g15515"/>
</dbReference>
<reference evidence="15" key="1">
    <citation type="submission" date="2016-11" db="UniProtKB">
        <authorList>
            <consortium name="WormBaseParasite"/>
        </authorList>
    </citation>
    <scope>IDENTIFICATION</scope>
</reference>
<keyword evidence="4" id="KW-0963">Cytoplasm</keyword>
<evidence type="ECO:0000256" key="10">
    <source>
        <dbReference type="ARBA" id="ARBA00023235"/>
    </source>
</evidence>
<comment type="similarity">
    <text evidence="2">Belongs to the diaminopimelate epimerase family.</text>
</comment>
<keyword evidence="8" id="KW-0457">Lysine biosynthesis</keyword>
<dbReference type="InterPro" id="IPR001653">
    <property type="entry name" value="DAP_epimerase_DapF"/>
</dbReference>
<dbReference type="GO" id="GO:0005829">
    <property type="term" value="C:cytosol"/>
    <property type="evidence" value="ECO:0007669"/>
    <property type="project" value="TreeGrafter"/>
</dbReference>
<dbReference type="InterPro" id="IPR044068">
    <property type="entry name" value="CB"/>
</dbReference>
<evidence type="ECO:0000256" key="7">
    <source>
        <dbReference type="ARBA" id="ARBA00023125"/>
    </source>
</evidence>
<dbReference type="InterPro" id="IPR004107">
    <property type="entry name" value="Integrase_SAM-like_N"/>
</dbReference>
<name>A0A1I7YEE0_9BILA</name>
<keyword evidence="7" id="KW-0238">DNA-binding</keyword>
<dbReference type="UniPathway" id="UPA00034">
    <property type="reaction ID" value="UER00025"/>
</dbReference>
<dbReference type="Gene3D" id="3.10.310.10">
    <property type="entry name" value="Diaminopimelate Epimerase, Chain A, domain 1"/>
    <property type="match status" value="1"/>
</dbReference>
<dbReference type="PROSITE" id="PS01326">
    <property type="entry name" value="DAP_EPIMERASE"/>
    <property type="match status" value="1"/>
</dbReference>
<dbReference type="GO" id="GO:0008837">
    <property type="term" value="F:diaminopimelate epimerase activity"/>
    <property type="evidence" value="ECO:0007669"/>
    <property type="project" value="UniProtKB-EC"/>
</dbReference>
<dbReference type="PANTHER" id="PTHR31689">
    <property type="entry name" value="DIAMINOPIMELATE EPIMERASE, CHLOROPLASTIC"/>
    <property type="match status" value="1"/>
</dbReference>
<evidence type="ECO:0000256" key="6">
    <source>
        <dbReference type="ARBA" id="ARBA00022908"/>
    </source>
</evidence>
<keyword evidence="10" id="KW-0413">Isomerase</keyword>
<dbReference type="InterPro" id="IPR013762">
    <property type="entry name" value="Integrase-like_cat_sf"/>
</dbReference>
<dbReference type="InterPro" id="IPR011010">
    <property type="entry name" value="DNA_brk_join_enz"/>
</dbReference>
<evidence type="ECO:0000256" key="3">
    <source>
        <dbReference type="ARBA" id="ARBA00013080"/>
    </source>
</evidence>
<feature type="domain" description="Tyr recombinase" evidence="12">
    <location>
        <begin position="391"/>
        <end position="517"/>
    </location>
</feature>
<dbReference type="InterPro" id="IPR029016">
    <property type="entry name" value="GAF-like_dom_sf"/>
</dbReference>
<keyword evidence="9" id="KW-0233">DNA recombination</keyword>
<keyword evidence="5" id="KW-0028">Amino-acid biosynthesis</keyword>
<dbReference type="SUPFAM" id="SSF56349">
    <property type="entry name" value="DNA breaking-rejoining enzymes"/>
    <property type="match status" value="1"/>
</dbReference>
<dbReference type="Gene3D" id="1.10.443.10">
    <property type="entry name" value="Intergrase catalytic core"/>
    <property type="match status" value="1"/>
</dbReference>
<dbReference type="FunFam" id="3.10.310.10:FF:000001">
    <property type="entry name" value="Diaminopimelate epimerase"/>
    <property type="match status" value="1"/>
</dbReference>
<dbReference type="Pfam" id="PF00589">
    <property type="entry name" value="Phage_integrase"/>
    <property type="match status" value="1"/>
</dbReference>
<protein>
    <recommendedName>
        <fullName evidence="3">diaminopimelate epimerase</fullName>
        <ecNumber evidence="3">5.1.1.7</ecNumber>
    </recommendedName>
</protein>
<accession>A0A1I7YEE0</accession>
<dbReference type="GO" id="GO:0015074">
    <property type="term" value="P:DNA integration"/>
    <property type="evidence" value="ECO:0007669"/>
    <property type="project" value="UniProtKB-KW"/>
</dbReference>
<sequence length="517" mass="56891">MHGAGNDFVMLDGVTQHIELTPERARALADRHFGIGADQILLVEAATEAGADFRYRIFNADGSEVEHCGNGARCFVRFVHEQGLSSANPLRAQIRTGIISLNDDPQRGVDVMMGTTRFAPADVGFDNKGLETRAQGEDTLWLLPVPDQAAPVALSLVSISNPHAVQVVDDVKQAPVATMLAESDPAALPELICSSLERIFEMPVVRLHCWNPDEVLADDALVSWAYTLINPYCGVRREQEFLADLQQDAQSVAIVPLKFPESNTLFGLLVLGSPEATRFTADMAAPQALSPAMQSWLHQLSHEKRYSEHTLSAYRNDLRHLLAQYPGTDPDTLTQSQLRQAAARLHAQGLAPRSLARILAAWRGYYQSRTKELGWPLNPAASLKAPKIGRPLPKALSVDQTQQLLDRPTAPIQDDPVSWRNQAMFELFYSSGLRLAELVSLDTHYHQDTQYQSKSWLLLDDRELVVSGKGGKTRRLPVGEKALHALQRWLEKRPALASLATSADASAALFLGARGAR</sequence>
<proteinExistence type="inferred from homology"/>
<dbReference type="InterPro" id="IPR018510">
    <property type="entry name" value="DAP_epimerase_AS"/>
</dbReference>
<keyword evidence="6" id="KW-0229">DNA integration</keyword>
<evidence type="ECO:0000256" key="8">
    <source>
        <dbReference type="ARBA" id="ARBA00023154"/>
    </source>
</evidence>
<evidence type="ECO:0000313" key="14">
    <source>
        <dbReference type="Proteomes" id="UP000095287"/>
    </source>
</evidence>